<sequence length="428" mass="51154">MMKFAPKPENDFYEFIRIYYRECRARFPKIQAIAGKWMYRDLIPGMSDFDSRFILEDEMTADDWCDMSTKVGQVHLELTKRFPVWWRNLEHLPGINLTWSEIGAEKNYYPEYQLWTYYDTDDQERLGQLMYHFTKRGWNHKDELFHLRRFVTYFGRYNRTIDPAVNLGIHTNKYPLHSRLMHYFNPPVHSAVCILTQKNMPGKFNAFEMANQLFPELECWEIIQEILHKNYETPYWYFEPNVSLLEDKLEFALLKIAERVRETVSIIPVGTDVDIAKDINQWKLDLNSLQVDPIMKIFEKSRFSRLFKGRLRFYFNAPEGFDNLFLIQNEFGRIRELFFKVPYQTYWEVMTGEHVDDPITILPELLKHPLRPDEIAATKAFAHLTLPDIWVGNEFSVAEKILAIYDDFFRGLYTIAQEVSSLEKETDL</sequence>
<dbReference type="KEGG" id="abat:CFX1CAM_0090"/>
<dbReference type="EMBL" id="LT859958">
    <property type="protein sequence ID" value="SMX53156.1"/>
    <property type="molecule type" value="Genomic_DNA"/>
</dbReference>
<reference evidence="2" key="1">
    <citation type="submission" date="2017-05" db="EMBL/GenBank/DDBJ databases">
        <authorList>
            <person name="Kirkegaard R."/>
            <person name="Mcilroy J S."/>
        </authorList>
    </citation>
    <scope>NUCLEOTIDE SEQUENCE [LARGE SCALE GENOMIC DNA]</scope>
</reference>
<dbReference type="AlphaFoldDB" id="A0A1Y6K0R2"/>
<accession>A0A1Y6K0R2</accession>
<evidence type="ECO:0000313" key="2">
    <source>
        <dbReference type="Proteomes" id="UP000195514"/>
    </source>
</evidence>
<dbReference type="OrthoDB" id="9854870at2"/>
<evidence type="ECO:0000313" key="1">
    <source>
        <dbReference type="EMBL" id="SMX53156.1"/>
    </source>
</evidence>
<name>A0A1Y6K0R2_9CHLR</name>
<gene>
    <name evidence="1" type="ORF">CFX1CAM_0090</name>
</gene>
<protein>
    <submittedName>
        <fullName evidence="1">Uncharacterized protein</fullName>
    </submittedName>
</protein>
<proteinExistence type="predicted"/>
<organism evidence="1 2">
    <name type="scientific">Candidatus Brevifilum fermentans</name>
    <dbReference type="NCBI Taxonomy" id="1986204"/>
    <lineage>
        <taxon>Bacteria</taxon>
        <taxon>Bacillati</taxon>
        <taxon>Chloroflexota</taxon>
        <taxon>Anaerolineae</taxon>
        <taxon>Anaerolineales</taxon>
        <taxon>Anaerolineaceae</taxon>
        <taxon>Candidatus Brevifilum</taxon>
    </lineage>
</organism>
<keyword evidence="2" id="KW-1185">Reference proteome</keyword>
<dbReference type="RefSeq" id="WP_087861114.1">
    <property type="nucleotide sequence ID" value="NZ_LT859958.1"/>
</dbReference>
<dbReference type="Proteomes" id="UP000195514">
    <property type="component" value="Chromosome I"/>
</dbReference>